<organism evidence="3 4">
    <name type="scientific">Geosporobacter ferrireducens</name>
    <dbReference type="NCBI Taxonomy" id="1424294"/>
    <lineage>
        <taxon>Bacteria</taxon>
        <taxon>Bacillati</taxon>
        <taxon>Bacillota</taxon>
        <taxon>Clostridia</taxon>
        <taxon>Peptostreptococcales</taxon>
        <taxon>Thermotaleaceae</taxon>
        <taxon>Geosporobacter</taxon>
    </lineage>
</organism>
<protein>
    <recommendedName>
        <fullName evidence="2">CARDB domain-containing protein</fullName>
    </recommendedName>
</protein>
<reference evidence="3 4" key="1">
    <citation type="submission" date="2016-09" db="EMBL/GenBank/DDBJ databases">
        <title>Genomic analysis reveals versatility of anaerobic energy metabolism of Geosporobacter ferrireducens IRF9 of phylum Firmicutes.</title>
        <authorList>
            <person name="Kim S.-J."/>
        </authorList>
    </citation>
    <scope>NUCLEOTIDE SEQUENCE [LARGE SCALE GENOMIC DNA]</scope>
    <source>
        <strain evidence="3 4">IRF9</strain>
    </source>
</reference>
<dbReference type="Proteomes" id="UP000095743">
    <property type="component" value="Chromosome"/>
</dbReference>
<evidence type="ECO:0000313" key="3">
    <source>
        <dbReference type="EMBL" id="AOT70197.1"/>
    </source>
</evidence>
<dbReference type="KEGG" id="gfe:Gferi_11685"/>
<name>A0A1D8GH09_9FIRM</name>
<proteinExistence type="predicted"/>
<dbReference type="STRING" id="1424294.Gferi_11685"/>
<dbReference type="InterPro" id="IPR011635">
    <property type="entry name" value="CARDB"/>
</dbReference>
<feature type="domain" description="CARDB" evidence="2">
    <location>
        <begin position="273"/>
        <end position="366"/>
    </location>
</feature>
<evidence type="ECO:0000313" key="4">
    <source>
        <dbReference type="Proteomes" id="UP000095743"/>
    </source>
</evidence>
<keyword evidence="1" id="KW-1133">Transmembrane helix</keyword>
<keyword evidence="4" id="KW-1185">Reference proteome</keyword>
<dbReference type="RefSeq" id="WP_069976684.1">
    <property type="nucleotide sequence ID" value="NZ_CP017269.1"/>
</dbReference>
<keyword evidence="1" id="KW-0472">Membrane</keyword>
<keyword evidence="1" id="KW-0812">Transmembrane</keyword>
<feature type="transmembrane region" description="Helical" evidence="1">
    <location>
        <begin position="642"/>
        <end position="660"/>
    </location>
</feature>
<evidence type="ECO:0000256" key="1">
    <source>
        <dbReference type="SAM" id="Phobius"/>
    </source>
</evidence>
<dbReference type="EMBL" id="CP017269">
    <property type="protein sequence ID" value="AOT70197.1"/>
    <property type="molecule type" value="Genomic_DNA"/>
</dbReference>
<sequence>MRKIWTYLMITILIFTTFGALDIAYGAADELGSVAEPAKLVVGRGVKTPVFKAGGEVLLVVPVENIGGTAAENVSISLSLEDVKDAPFRMERTESKKKISSIDARKRENVIFFLDIPKTVEPKIYGMTVQVEAASGYSASEKIYIKIENDFKVPALRLAKLEVDGEKLLAGTAKKVSLTIENTGDLLAKDVEVRLGGFGSSGLTLVSPIDVANLKEIEGKRQEMASFKISAEEDLESGTIPLDLILTYKDEDNKSYTKESKIYFQVESKNSQSPDLTFENIAYPQSGVNPNEDFTISFKVKNNDEGEIKGIKVGVDAGTDILPKSASIKNISLLPMGKEEEVSFTLFAKEGIESKNYPIKIYIEYEQKSGKDKTTESISQYVGIFVNEESNTKLTPKIIIDNYTYGGEYTTAGVDFPLTLSFLNTNTHRRVRNIRVSISSEGEIFSPVGGSSSFFIDEIPPQERLQKTITLKPKADAAYKTHNVFADIEYEDDKGNKYSTKEFVGIPVIQQIGLMVGEIEWPQEIYVGNNTAISIDFYNVGRSLIRNLIVRTEGDFEAKGNSSYIGNLEAGKDNYYDVTIVPQKPGMLAGKIIFEYDDEIGNHHAAEKEFNLTVNEPELPPMPPEGEMDVAPLASGNSFKKYGIPIGGVLLAGIMGIVYYKKKRRKLEALSEDE</sequence>
<evidence type="ECO:0000259" key="2">
    <source>
        <dbReference type="Pfam" id="PF07705"/>
    </source>
</evidence>
<dbReference type="AlphaFoldDB" id="A0A1D8GH09"/>
<dbReference type="PANTHER" id="PTHR35902">
    <property type="entry name" value="S-LAYER DOMAIN-LIKE PROTEIN-RELATED"/>
    <property type="match status" value="1"/>
</dbReference>
<dbReference type="Gene3D" id="2.60.40.10">
    <property type="entry name" value="Immunoglobulins"/>
    <property type="match status" value="1"/>
</dbReference>
<gene>
    <name evidence="3" type="ORF">Gferi_11685</name>
</gene>
<dbReference type="InterPro" id="IPR013783">
    <property type="entry name" value="Ig-like_fold"/>
</dbReference>
<dbReference type="OrthoDB" id="1704454at2"/>
<accession>A0A1D8GH09</accession>
<dbReference type="PANTHER" id="PTHR35902:SF3">
    <property type="entry name" value="NPCBM-ASSOCIATED, NEW3 DOMAIN OF ALPHA-GALACTOSIDASE"/>
    <property type="match status" value="1"/>
</dbReference>
<dbReference type="Pfam" id="PF07705">
    <property type="entry name" value="CARDB"/>
    <property type="match status" value="1"/>
</dbReference>